<keyword evidence="2" id="KW-1185">Reference proteome</keyword>
<dbReference type="AlphaFoldDB" id="A0A1E5PHS2"/>
<evidence type="ECO:0000313" key="1">
    <source>
        <dbReference type="EMBL" id="OEJ29072.1"/>
    </source>
</evidence>
<gene>
    <name evidence="1" type="ORF">AS594_36350</name>
</gene>
<protein>
    <submittedName>
        <fullName evidence="1">Uncharacterized protein</fullName>
    </submittedName>
</protein>
<sequence>MFAAAQAGQSRPRHACLQTAPVEDVEADTKVGFDSRQVRQAPETAAGILNYMYRKVSRH</sequence>
<evidence type="ECO:0000313" key="2">
    <source>
        <dbReference type="Proteomes" id="UP000095759"/>
    </source>
</evidence>
<accession>A0A1E5PHS2</accession>
<reference evidence="1 2" key="1">
    <citation type="submission" date="2016-08" db="EMBL/GenBank/DDBJ databases">
        <title>Complete genome sequence of Streptomyces agglomeratus strain 6-3-2, a novel anti-MRSA actinomycete isolated from Wuli of Tebit, China.</title>
        <authorList>
            <person name="Chen X."/>
        </authorList>
    </citation>
    <scope>NUCLEOTIDE SEQUENCE [LARGE SCALE GENOMIC DNA]</scope>
    <source>
        <strain evidence="1 2">6-3-2</strain>
    </source>
</reference>
<organism evidence="1 2">
    <name type="scientific">Streptomyces agglomeratus</name>
    <dbReference type="NCBI Taxonomy" id="285458"/>
    <lineage>
        <taxon>Bacteria</taxon>
        <taxon>Bacillati</taxon>
        <taxon>Actinomycetota</taxon>
        <taxon>Actinomycetes</taxon>
        <taxon>Kitasatosporales</taxon>
        <taxon>Streptomycetaceae</taxon>
        <taxon>Streptomyces</taxon>
    </lineage>
</organism>
<name>A0A1E5PHS2_9ACTN</name>
<proteinExistence type="predicted"/>
<comment type="caution">
    <text evidence="1">The sequence shown here is derived from an EMBL/GenBank/DDBJ whole genome shotgun (WGS) entry which is preliminary data.</text>
</comment>
<dbReference type="Proteomes" id="UP000095759">
    <property type="component" value="Unassembled WGS sequence"/>
</dbReference>
<dbReference type="EMBL" id="MEHJ01000001">
    <property type="protein sequence ID" value="OEJ29072.1"/>
    <property type="molecule type" value="Genomic_DNA"/>
</dbReference>